<keyword evidence="3" id="KW-0762">Sugar transport</keyword>
<keyword evidence="5" id="KW-0598">Phosphotransferase system</keyword>
<evidence type="ECO:0000256" key="1">
    <source>
        <dbReference type="ARBA" id="ARBA00004496"/>
    </source>
</evidence>
<dbReference type="InterPro" id="IPR001127">
    <property type="entry name" value="PTS_EIIA_1_perm"/>
</dbReference>
<keyword evidence="9" id="KW-1185">Reference proteome</keyword>
<dbReference type="EC" id="2.7.1.199" evidence="8"/>
<accession>A0A7K0DMU7</accession>
<evidence type="ECO:0000259" key="7">
    <source>
        <dbReference type="PROSITE" id="PS51093"/>
    </source>
</evidence>
<dbReference type="AlphaFoldDB" id="A0A7K0DMU7"/>
<keyword evidence="6" id="KW-0418">Kinase</keyword>
<evidence type="ECO:0000313" key="9">
    <source>
        <dbReference type="Proteomes" id="UP000431401"/>
    </source>
</evidence>
<keyword evidence="2" id="KW-0813">Transport</keyword>
<dbReference type="SUPFAM" id="SSF51261">
    <property type="entry name" value="Duplicated hybrid motif"/>
    <property type="match status" value="1"/>
</dbReference>
<comment type="subcellular location">
    <subcellularLocation>
        <location evidence="1">Cytoplasm</location>
    </subcellularLocation>
</comment>
<dbReference type="Gene3D" id="2.70.70.10">
    <property type="entry name" value="Glucose Permease (Domain IIA)"/>
    <property type="match status" value="1"/>
</dbReference>
<dbReference type="GO" id="GO:0016301">
    <property type="term" value="F:kinase activity"/>
    <property type="evidence" value="ECO:0007669"/>
    <property type="project" value="UniProtKB-KW"/>
</dbReference>
<evidence type="ECO:0000256" key="6">
    <source>
        <dbReference type="ARBA" id="ARBA00022777"/>
    </source>
</evidence>
<gene>
    <name evidence="8" type="primary">ptsG_1</name>
    <name evidence="8" type="ORF">NRB56_17250</name>
</gene>
<proteinExistence type="predicted"/>
<dbReference type="Proteomes" id="UP000431401">
    <property type="component" value="Unassembled WGS sequence"/>
</dbReference>
<protein>
    <submittedName>
        <fullName evidence="8">PTS system glucose-specific EIICBA component</fullName>
        <ecNumber evidence="8">2.7.1.199</ecNumber>
    </submittedName>
</protein>
<evidence type="ECO:0000256" key="5">
    <source>
        <dbReference type="ARBA" id="ARBA00022683"/>
    </source>
</evidence>
<dbReference type="GO" id="GO:0009401">
    <property type="term" value="P:phosphoenolpyruvate-dependent sugar phosphotransferase system"/>
    <property type="evidence" value="ECO:0007669"/>
    <property type="project" value="UniProtKB-KW"/>
</dbReference>
<evidence type="ECO:0000256" key="2">
    <source>
        <dbReference type="ARBA" id="ARBA00022448"/>
    </source>
</evidence>
<feature type="domain" description="PTS EIIA type-1" evidence="7">
    <location>
        <begin position="21"/>
        <end position="126"/>
    </location>
</feature>
<reference evidence="8 9" key="1">
    <citation type="submission" date="2019-10" db="EMBL/GenBank/DDBJ databases">
        <title>Nocardia macrotermitis sp. nov. and Nocardia aurantia sp. nov., isolated from the gut of fungus growing-termite Macrotermes natalensis.</title>
        <authorList>
            <person name="Benndorf R."/>
            <person name="Schwitalla J."/>
            <person name="Martin K."/>
            <person name="De Beer W."/>
            <person name="Kaster A.-K."/>
            <person name="Vollmers J."/>
            <person name="Poulsen M."/>
            <person name="Beemelmanns C."/>
        </authorList>
    </citation>
    <scope>NUCLEOTIDE SEQUENCE [LARGE SCALE GENOMIC DNA]</scope>
    <source>
        <strain evidence="8 9">RB56</strain>
    </source>
</reference>
<dbReference type="PROSITE" id="PS51093">
    <property type="entry name" value="PTS_EIIA_TYPE_1"/>
    <property type="match status" value="1"/>
</dbReference>
<dbReference type="InterPro" id="IPR050890">
    <property type="entry name" value="PTS_EIIA_component"/>
</dbReference>
<evidence type="ECO:0000256" key="4">
    <source>
        <dbReference type="ARBA" id="ARBA00022679"/>
    </source>
</evidence>
<dbReference type="RefSeq" id="WP_319942723.1">
    <property type="nucleotide sequence ID" value="NZ_WEGI01000003.1"/>
</dbReference>
<dbReference type="GO" id="GO:0005737">
    <property type="term" value="C:cytoplasm"/>
    <property type="evidence" value="ECO:0007669"/>
    <property type="project" value="UniProtKB-SubCell"/>
</dbReference>
<dbReference type="EMBL" id="WEGI01000003">
    <property type="protein sequence ID" value="MQY26164.1"/>
    <property type="molecule type" value="Genomic_DNA"/>
</dbReference>
<evidence type="ECO:0000256" key="3">
    <source>
        <dbReference type="ARBA" id="ARBA00022597"/>
    </source>
</evidence>
<organism evidence="8 9">
    <name type="scientific">Nocardia aurantia</name>
    <dbReference type="NCBI Taxonomy" id="2585199"/>
    <lineage>
        <taxon>Bacteria</taxon>
        <taxon>Bacillati</taxon>
        <taxon>Actinomycetota</taxon>
        <taxon>Actinomycetes</taxon>
        <taxon>Mycobacteriales</taxon>
        <taxon>Nocardiaceae</taxon>
        <taxon>Nocardia</taxon>
    </lineage>
</organism>
<evidence type="ECO:0000313" key="8">
    <source>
        <dbReference type="EMBL" id="MQY26164.1"/>
    </source>
</evidence>
<dbReference type="InterPro" id="IPR011055">
    <property type="entry name" value="Dup_hybrid_motif"/>
</dbReference>
<name>A0A7K0DMU7_9NOCA</name>
<dbReference type="Pfam" id="PF00358">
    <property type="entry name" value="PTS_EIIA_1"/>
    <property type="match status" value="1"/>
</dbReference>
<dbReference type="PROSITE" id="PS00371">
    <property type="entry name" value="PTS_EIIA_TYPE_1_HIS"/>
    <property type="match status" value="1"/>
</dbReference>
<sequence length="149" mass="14592">MTTEVLAPLPGRAVALAEVPDPVFAAEMVGAGAAVEPADTDDPTTVAAPIAGTLVKLHPHAAVIVADSGVGVLVHVGIDTVGKPELFTVHAAEGARVAAGDPLITFSPNAVRREGHSAAVPVVVMDSAPGSARDAAAGPIAAGAVLFTA</sequence>
<keyword evidence="4 8" id="KW-0808">Transferase</keyword>
<comment type="caution">
    <text evidence="8">The sequence shown here is derived from an EMBL/GenBank/DDBJ whole genome shotgun (WGS) entry which is preliminary data.</text>
</comment>
<dbReference type="PANTHER" id="PTHR45008">
    <property type="entry name" value="PTS SYSTEM GLUCOSE-SPECIFIC EIIA COMPONENT"/>
    <property type="match status" value="1"/>
</dbReference>
<dbReference type="PANTHER" id="PTHR45008:SF1">
    <property type="entry name" value="PTS SYSTEM GLUCOSE-SPECIFIC EIIA COMPONENT"/>
    <property type="match status" value="1"/>
</dbReference>